<gene>
    <name evidence="1" type="ORF">A3A02_04230</name>
</gene>
<evidence type="ECO:0000313" key="1">
    <source>
        <dbReference type="EMBL" id="OGY52587.1"/>
    </source>
</evidence>
<name>A0A1G1YMB4_9BACT</name>
<dbReference type="Proteomes" id="UP000177376">
    <property type="component" value="Unassembled WGS sequence"/>
</dbReference>
<dbReference type="EMBL" id="MHIM01000014">
    <property type="protein sequence ID" value="OGY52587.1"/>
    <property type="molecule type" value="Genomic_DNA"/>
</dbReference>
<dbReference type="Gene3D" id="3.90.1200.10">
    <property type="match status" value="1"/>
</dbReference>
<evidence type="ECO:0000313" key="2">
    <source>
        <dbReference type="Proteomes" id="UP000177376"/>
    </source>
</evidence>
<dbReference type="SUPFAM" id="SSF56112">
    <property type="entry name" value="Protein kinase-like (PK-like)"/>
    <property type="match status" value="1"/>
</dbReference>
<reference evidence="1 2" key="1">
    <citation type="journal article" date="2016" name="Nat. Commun.">
        <title>Thousands of microbial genomes shed light on interconnected biogeochemical processes in an aquifer system.</title>
        <authorList>
            <person name="Anantharaman K."/>
            <person name="Brown C.T."/>
            <person name="Hug L.A."/>
            <person name="Sharon I."/>
            <person name="Castelle C.J."/>
            <person name="Probst A.J."/>
            <person name="Thomas B.C."/>
            <person name="Singh A."/>
            <person name="Wilkins M.J."/>
            <person name="Karaoz U."/>
            <person name="Brodie E.L."/>
            <person name="Williams K.H."/>
            <person name="Hubbard S.S."/>
            <person name="Banfield J.F."/>
        </authorList>
    </citation>
    <scope>NUCLEOTIDE SEQUENCE [LARGE SCALE GENOMIC DNA]</scope>
</reference>
<proteinExistence type="predicted"/>
<protein>
    <recommendedName>
        <fullName evidence="3">Aminoglycoside phosphotransferase domain-containing protein</fullName>
    </recommendedName>
</protein>
<dbReference type="AlphaFoldDB" id="A0A1G1YMB4"/>
<evidence type="ECO:0008006" key="3">
    <source>
        <dbReference type="Google" id="ProtNLM"/>
    </source>
</evidence>
<sequence>MNVNKISRPSRNLIFPIGKFFFKIPTSITAYKENVVEKNKIELIKSDDHFSKYLPKFNFMGGIIISERLKRIEIGSPLIANYFKKAFGMRDSWPEKSTAEFLTIKELKGNYQTKPLFNELAAKMSKIKIPTSSMHGDFHKENVLQNESGKLFFVDWIRYSAQSSRYFDLIDYYIFNSDKSTGSWMNAWKDICSKDIKELYGVKIRKEMIFSYGLWKAQEEIKTLFFRKKEMNVYKDKKFTDFFRFMRDRFDETNFATNQ</sequence>
<comment type="caution">
    <text evidence="1">The sequence shown here is derived from an EMBL/GenBank/DDBJ whole genome shotgun (WGS) entry which is preliminary data.</text>
</comment>
<organism evidence="1 2">
    <name type="scientific">Candidatus Buchananbacteria bacterium RIFCSPLOWO2_01_FULL_39_33</name>
    <dbReference type="NCBI Taxonomy" id="1797543"/>
    <lineage>
        <taxon>Bacteria</taxon>
        <taxon>Candidatus Buchananiibacteriota</taxon>
    </lineage>
</organism>
<dbReference type="InterPro" id="IPR011009">
    <property type="entry name" value="Kinase-like_dom_sf"/>
</dbReference>
<accession>A0A1G1YMB4</accession>